<dbReference type="AlphaFoldDB" id="A0A9P7ELE1"/>
<evidence type="ECO:0000259" key="1">
    <source>
        <dbReference type="Pfam" id="PF12937"/>
    </source>
</evidence>
<dbReference type="EMBL" id="JABBWG010000002">
    <property type="protein sequence ID" value="KAG1825479.1"/>
    <property type="molecule type" value="Genomic_DNA"/>
</dbReference>
<dbReference type="PANTHER" id="PTHR38926">
    <property type="entry name" value="F-BOX DOMAIN CONTAINING PROTEIN, EXPRESSED"/>
    <property type="match status" value="1"/>
</dbReference>
<dbReference type="InterPro" id="IPR001810">
    <property type="entry name" value="F-box_dom"/>
</dbReference>
<feature type="domain" description="F-box" evidence="1">
    <location>
        <begin position="112"/>
        <end position="167"/>
    </location>
</feature>
<dbReference type="Proteomes" id="UP000807769">
    <property type="component" value="Unassembled WGS sequence"/>
</dbReference>
<evidence type="ECO:0000313" key="2">
    <source>
        <dbReference type="EMBL" id="KAG1825479.1"/>
    </source>
</evidence>
<dbReference type="GeneID" id="64636099"/>
<reference evidence="2" key="1">
    <citation type="journal article" date="2020" name="New Phytol.">
        <title>Comparative genomics reveals dynamic genome evolution in host specialist ectomycorrhizal fungi.</title>
        <authorList>
            <person name="Lofgren L.A."/>
            <person name="Nguyen N.H."/>
            <person name="Vilgalys R."/>
            <person name="Ruytinx J."/>
            <person name="Liao H.L."/>
            <person name="Branco S."/>
            <person name="Kuo A."/>
            <person name="LaButti K."/>
            <person name="Lipzen A."/>
            <person name="Andreopoulos W."/>
            <person name="Pangilinan J."/>
            <person name="Riley R."/>
            <person name="Hundley H."/>
            <person name="Na H."/>
            <person name="Barry K."/>
            <person name="Grigoriev I.V."/>
            <person name="Stajich J.E."/>
            <person name="Kennedy P.G."/>
        </authorList>
    </citation>
    <scope>NUCLEOTIDE SEQUENCE</scope>
    <source>
        <strain evidence="2">MN1</strain>
    </source>
</reference>
<keyword evidence="3" id="KW-1185">Reference proteome</keyword>
<dbReference type="PANTHER" id="PTHR38926:SF72">
    <property type="entry name" value="IM:7136021-RELATED"/>
    <property type="match status" value="1"/>
</dbReference>
<protein>
    <recommendedName>
        <fullName evidence="1">F-box domain-containing protein</fullName>
    </recommendedName>
</protein>
<dbReference type="Pfam" id="PF12937">
    <property type="entry name" value="F-box-like"/>
    <property type="match status" value="1"/>
</dbReference>
<proteinExistence type="predicted"/>
<name>A0A9P7ELE1_9AGAM</name>
<sequence length="431" mass="49473">MPRQPTQMQNFPSVSDIIGALQNILAHSQVIIPDLETQYPISNTNYSAFKLDYQNISAIITERQQQLDAASHEISRFETVIDGINHIHQQLIAKKDKITQSMNLHKRLVSALWRLPAEVLSQIFVHCLPIGYHLLPVSRAAPMLLTRICRRWREVAVDMPNLWHRLSVGKDWQRAAFCYEAWLKRSRGHPLSLELQYHKNDWTELRSLLQPYINQVSSLSLDFYHDGFQPEFTISDFLTLKELTISLYFSNSEARIVQSISQPPCTLRSLTVTGLFFNMEYASTFNPTSGWARLTNIQIDLDEPSSFLQLLRLCPSLSSLTTTIVFGAIETLEPFTHTQLQSLQIVFDDLNDDDDDTGHFNPFNTLSLPNLRALETRGIYPWPHEEFNAFLTRSKCPLESLTFGFEMSITDEQRAEYVALIPSLKEVLVVT</sequence>
<dbReference type="OrthoDB" id="3253362at2759"/>
<organism evidence="2 3">
    <name type="scientific">Suillus subaureus</name>
    <dbReference type="NCBI Taxonomy" id="48587"/>
    <lineage>
        <taxon>Eukaryota</taxon>
        <taxon>Fungi</taxon>
        <taxon>Dikarya</taxon>
        <taxon>Basidiomycota</taxon>
        <taxon>Agaricomycotina</taxon>
        <taxon>Agaricomycetes</taxon>
        <taxon>Agaricomycetidae</taxon>
        <taxon>Boletales</taxon>
        <taxon>Suillineae</taxon>
        <taxon>Suillaceae</taxon>
        <taxon>Suillus</taxon>
    </lineage>
</organism>
<accession>A0A9P7ELE1</accession>
<evidence type="ECO:0000313" key="3">
    <source>
        <dbReference type="Proteomes" id="UP000807769"/>
    </source>
</evidence>
<dbReference type="RefSeq" id="XP_041198732.1">
    <property type="nucleotide sequence ID" value="XM_041342083.1"/>
</dbReference>
<comment type="caution">
    <text evidence="2">The sequence shown here is derived from an EMBL/GenBank/DDBJ whole genome shotgun (WGS) entry which is preliminary data.</text>
</comment>
<gene>
    <name evidence="2" type="ORF">BJ212DRAFT_1573008</name>
</gene>
<dbReference type="Gene3D" id="1.20.1280.50">
    <property type="match status" value="1"/>
</dbReference>